<dbReference type="GO" id="GO:0019478">
    <property type="term" value="P:D-amino acid catabolic process"/>
    <property type="evidence" value="ECO:0007669"/>
    <property type="project" value="TreeGrafter"/>
</dbReference>
<evidence type="ECO:0000256" key="5">
    <source>
        <dbReference type="ARBA" id="ARBA00023002"/>
    </source>
</evidence>
<dbReference type="GO" id="GO:0071949">
    <property type="term" value="F:FAD binding"/>
    <property type="evidence" value="ECO:0007669"/>
    <property type="project" value="InterPro"/>
</dbReference>
<dbReference type="SUPFAM" id="SSF51971">
    <property type="entry name" value="Nucleotide-binding domain"/>
    <property type="match status" value="1"/>
</dbReference>
<proteinExistence type="inferred from homology"/>
<reference evidence="7 8" key="1">
    <citation type="journal article" date="2023" name="IMA Fungus">
        <title>Comparative genomic study of the Penicillium genus elucidates a diverse pangenome and 15 lateral gene transfer events.</title>
        <authorList>
            <person name="Petersen C."/>
            <person name="Sorensen T."/>
            <person name="Nielsen M.R."/>
            <person name="Sondergaard T.E."/>
            <person name="Sorensen J.L."/>
            <person name="Fitzpatrick D.A."/>
            <person name="Frisvad J.C."/>
            <person name="Nielsen K.L."/>
        </authorList>
    </citation>
    <scope>NUCLEOTIDE SEQUENCE [LARGE SCALE GENOMIC DNA]</scope>
    <source>
        <strain evidence="7 8">IBT 35679</strain>
    </source>
</reference>
<keyword evidence="3" id="KW-0285">Flavoprotein</keyword>
<evidence type="ECO:0000256" key="3">
    <source>
        <dbReference type="ARBA" id="ARBA00022630"/>
    </source>
</evidence>
<dbReference type="InterPro" id="IPR006181">
    <property type="entry name" value="D-amino_acid_oxidase_CS"/>
</dbReference>
<evidence type="ECO:0000256" key="2">
    <source>
        <dbReference type="ARBA" id="ARBA00006730"/>
    </source>
</evidence>
<dbReference type="EMBL" id="JAQIZZ010000003">
    <property type="protein sequence ID" value="KAJ5546127.1"/>
    <property type="molecule type" value="Genomic_DNA"/>
</dbReference>
<comment type="caution">
    <text evidence="7">The sequence shown here is derived from an EMBL/GenBank/DDBJ whole genome shotgun (WGS) entry which is preliminary data.</text>
</comment>
<keyword evidence="4" id="KW-0274">FAD</keyword>
<dbReference type="AlphaFoldDB" id="A0AAD6CZA3"/>
<comment type="similarity">
    <text evidence="2">Belongs to the DAMOX/DASOX family.</text>
</comment>
<dbReference type="PANTHER" id="PTHR11530:SF26">
    <property type="entry name" value="FAD DEPENDENT OXIDOREDUCTASE SUPERFAMILY (AFU_ORTHOLOGUE AFUA_5G13940)"/>
    <property type="match status" value="1"/>
</dbReference>
<dbReference type="InterPro" id="IPR023209">
    <property type="entry name" value="DAO"/>
</dbReference>
<evidence type="ECO:0000313" key="7">
    <source>
        <dbReference type="EMBL" id="KAJ5546127.1"/>
    </source>
</evidence>
<dbReference type="Pfam" id="PF01266">
    <property type="entry name" value="DAO"/>
    <property type="match status" value="1"/>
</dbReference>
<keyword evidence="8" id="KW-1185">Reference proteome</keyword>
<dbReference type="PANTHER" id="PTHR11530">
    <property type="entry name" value="D-AMINO ACID OXIDASE"/>
    <property type="match status" value="1"/>
</dbReference>
<gene>
    <name evidence="7" type="ORF">N7494_003712</name>
</gene>
<dbReference type="PIRSF" id="PIRSF000189">
    <property type="entry name" value="D-aa_oxidase"/>
    <property type="match status" value="1"/>
</dbReference>
<evidence type="ECO:0000256" key="4">
    <source>
        <dbReference type="ARBA" id="ARBA00022827"/>
    </source>
</evidence>
<evidence type="ECO:0000313" key="8">
    <source>
        <dbReference type="Proteomes" id="UP001220324"/>
    </source>
</evidence>
<dbReference type="Gene3D" id="3.40.50.720">
    <property type="entry name" value="NAD(P)-binding Rossmann-like Domain"/>
    <property type="match status" value="1"/>
</dbReference>
<evidence type="ECO:0000256" key="1">
    <source>
        <dbReference type="ARBA" id="ARBA00001974"/>
    </source>
</evidence>
<dbReference type="SUPFAM" id="SSF54373">
    <property type="entry name" value="FAD-linked reductases, C-terminal domain"/>
    <property type="match status" value="1"/>
</dbReference>
<keyword evidence="5" id="KW-0560">Oxidoreductase</keyword>
<evidence type="ECO:0000259" key="6">
    <source>
        <dbReference type="Pfam" id="PF01266"/>
    </source>
</evidence>
<dbReference type="GO" id="GO:0005737">
    <property type="term" value="C:cytoplasm"/>
    <property type="evidence" value="ECO:0007669"/>
    <property type="project" value="TreeGrafter"/>
</dbReference>
<dbReference type="Proteomes" id="UP001220324">
    <property type="component" value="Unassembled WGS sequence"/>
</dbReference>
<comment type="cofactor">
    <cofactor evidence="1">
        <name>FAD</name>
        <dbReference type="ChEBI" id="CHEBI:57692"/>
    </cofactor>
</comment>
<dbReference type="Gene3D" id="3.30.9.10">
    <property type="entry name" value="D-Amino Acid Oxidase, subunit A, domain 2"/>
    <property type="match status" value="1"/>
</dbReference>
<protein>
    <submittedName>
        <fullName evidence="7">D-amino-acid oxidase</fullName>
    </submittedName>
</protein>
<feature type="domain" description="FAD dependent oxidoreductase" evidence="6">
    <location>
        <begin position="7"/>
        <end position="336"/>
    </location>
</feature>
<sequence length="349" mass="38076">MTDPETIVIIGAGVIGLSTALCIQQSLSPVQSVLLVARDFPSDTSVNYASPWAGAHYRPVPGSSPQALREAGQAQRTYEFMKRVAADEPGAGVKFIQGVEHLEAPPNEYLDAQSVLNVYEHLDGFRHLTSDEMPEGVKWGAQYISYVVNSPVYCAHMLRKFVLKGGDTRQYNLANIKEAFSLASNVSAVVNCSGVGFEDPKSFIIRGQTCLVRNPVSATITRQNEDGSWSFCIPRPLDGGTIIGGTKEPHNWDPNPSMETRARLLANAKKWFPFKPESGGQFDVVRDIVGRRPAREGGMRIEVEELEEGKQIVHAYGAGGRGFELSRGVAEDTAALMLEKGILREKAAL</sequence>
<name>A0AAD6CZA3_9EURO</name>
<dbReference type="GO" id="GO:0003884">
    <property type="term" value="F:D-amino-acid oxidase activity"/>
    <property type="evidence" value="ECO:0007669"/>
    <property type="project" value="InterPro"/>
</dbReference>
<dbReference type="PROSITE" id="PS00677">
    <property type="entry name" value="DAO"/>
    <property type="match status" value="1"/>
</dbReference>
<dbReference type="InterPro" id="IPR006076">
    <property type="entry name" value="FAD-dep_OxRdtase"/>
</dbReference>
<organism evidence="7 8">
    <name type="scientific">Penicillium frequentans</name>
    <dbReference type="NCBI Taxonomy" id="3151616"/>
    <lineage>
        <taxon>Eukaryota</taxon>
        <taxon>Fungi</taxon>
        <taxon>Dikarya</taxon>
        <taxon>Ascomycota</taxon>
        <taxon>Pezizomycotina</taxon>
        <taxon>Eurotiomycetes</taxon>
        <taxon>Eurotiomycetidae</taxon>
        <taxon>Eurotiales</taxon>
        <taxon>Aspergillaceae</taxon>
        <taxon>Penicillium</taxon>
    </lineage>
</organism>
<accession>A0AAD6CZA3</accession>